<keyword evidence="5" id="KW-0547">Nucleotide-binding</keyword>
<proteinExistence type="inferred from homology"/>
<dbReference type="EC" id="6.3.4.2" evidence="3"/>
<keyword evidence="4" id="KW-0436">Ligase</keyword>
<evidence type="ECO:0000256" key="9">
    <source>
        <dbReference type="ARBA" id="ARBA00047781"/>
    </source>
</evidence>
<comment type="catalytic activity">
    <reaction evidence="9">
        <text>UTP + L-glutamine + ATP + H2O = CTP + L-glutamate + ADP + phosphate + 2 H(+)</text>
        <dbReference type="Rhea" id="RHEA:26426"/>
        <dbReference type="ChEBI" id="CHEBI:15377"/>
        <dbReference type="ChEBI" id="CHEBI:15378"/>
        <dbReference type="ChEBI" id="CHEBI:29985"/>
        <dbReference type="ChEBI" id="CHEBI:30616"/>
        <dbReference type="ChEBI" id="CHEBI:37563"/>
        <dbReference type="ChEBI" id="CHEBI:43474"/>
        <dbReference type="ChEBI" id="CHEBI:46398"/>
        <dbReference type="ChEBI" id="CHEBI:58359"/>
        <dbReference type="ChEBI" id="CHEBI:456216"/>
        <dbReference type="EC" id="6.3.4.2"/>
    </reaction>
</comment>
<dbReference type="NCBIfam" id="NF004836">
    <property type="entry name" value="PRK06186.1"/>
    <property type="match status" value="1"/>
</dbReference>
<name>A0A847S0P5_9NEIS</name>
<dbReference type="EMBL" id="JABAIM010000002">
    <property type="protein sequence ID" value="NLR75441.1"/>
    <property type="molecule type" value="Genomic_DNA"/>
</dbReference>
<evidence type="ECO:0000256" key="8">
    <source>
        <dbReference type="ARBA" id="ARBA00022975"/>
    </source>
</evidence>
<dbReference type="InterPro" id="IPR017926">
    <property type="entry name" value="GATASE"/>
</dbReference>
<gene>
    <name evidence="11" type="ORF">HF682_09755</name>
</gene>
<evidence type="ECO:0000256" key="5">
    <source>
        <dbReference type="ARBA" id="ARBA00022741"/>
    </source>
</evidence>
<dbReference type="GO" id="GO:0044210">
    <property type="term" value="P:'de novo' CTP biosynthetic process"/>
    <property type="evidence" value="ECO:0007669"/>
    <property type="project" value="UniProtKB-UniPathway"/>
</dbReference>
<keyword evidence="8" id="KW-0665">Pyrimidine biosynthesis</keyword>
<comment type="pathway">
    <text evidence="1">Pyrimidine metabolism; CTP biosynthesis via de novo pathway; CTP from UDP: step 2/2.</text>
</comment>
<evidence type="ECO:0000313" key="11">
    <source>
        <dbReference type="EMBL" id="NLR75441.1"/>
    </source>
</evidence>
<dbReference type="Gene3D" id="3.40.50.880">
    <property type="match status" value="1"/>
</dbReference>
<protein>
    <recommendedName>
        <fullName evidence="3">CTP synthase (glutamine hydrolyzing)</fullName>
        <ecNumber evidence="3">6.3.4.2</ecNumber>
    </recommendedName>
</protein>
<keyword evidence="12" id="KW-1185">Reference proteome</keyword>
<dbReference type="GO" id="GO:0005829">
    <property type="term" value="C:cytosol"/>
    <property type="evidence" value="ECO:0007669"/>
    <property type="project" value="TreeGrafter"/>
</dbReference>
<keyword evidence="6" id="KW-0067">ATP-binding</keyword>
<sequence>MKTLRVALVGDYSPDITAHQAIPVALQLAAEDSGHDIQSHWLTTDEIDHPALFNDFHGIWCVPGSPYRSEAGALLAIRTAREQHIPFLGSCGGFQHALLEYARHVLGWAEATHAEIDPDSPHAVISRLSCSLIDVKAGIMLSENSQLARLYGRTRIEEGFRCNYGPSPRLTAHLQQGPLRAVGHDDAGEVRAIELQGHPYFIASLFQPERSALQGILPPPVAGLVHAMQQR</sequence>
<dbReference type="Pfam" id="PF00117">
    <property type="entry name" value="GATase"/>
    <property type="match status" value="1"/>
</dbReference>
<feature type="domain" description="Glutamine amidotransferase" evidence="10">
    <location>
        <begin position="34"/>
        <end position="106"/>
    </location>
</feature>
<dbReference type="GO" id="GO:0042802">
    <property type="term" value="F:identical protein binding"/>
    <property type="evidence" value="ECO:0007669"/>
    <property type="project" value="TreeGrafter"/>
</dbReference>
<evidence type="ECO:0000256" key="3">
    <source>
        <dbReference type="ARBA" id="ARBA00012291"/>
    </source>
</evidence>
<dbReference type="InterPro" id="IPR029062">
    <property type="entry name" value="Class_I_gatase-like"/>
</dbReference>
<dbReference type="Proteomes" id="UP000587991">
    <property type="component" value="Unassembled WGS sequence"/>
</dbReference>
<dbReference type="GO" id="GO:0005524">
    <property type="term" value="F:ATP binding"/>
    <property type="evidence" value="ECO:0007669"/>
    <property type="project" value="UniProtKB-KW"/>
</dbReference>
<dbReference type="GO" id="GO:0003883">
    <property type="term" value="F:CTP synthase activity"/>
    <property type="evidence" value="ECO:0007669"/>
    <property type="project" value="UniProtKB-EC"/>
</dbReference>
<dbReference type="AlphaFoldDB" id="A0A847S0P5"/>
<comment type="caution">
    <text evidence="11">The sequence shown here is derived from an EMBL/GenBank/DDBJ whole genome shotgun (WGS) entry which is preliminary data.</text>
</comment>
<evidence type="ECO:0000256" key="1">
    <source>
        <dbReference type="ARBA" id="ARBA00005171"/>
    </source>
</evidence>
<evidence type="ECO:0000256" key="6">
    <source>
        <dbReference type="ARBA" id="ARBA00022840"/>
    </source>
</evidence>
<dbReference type="PANTHER" id="PTHR11550:SF0">
    <property type="entry name" value="CTP SYNTHASE-RELATED"/>
    <property type="match status" value="1"/>
</dbReference>
<dbReference type="InterPro" id="IPR004468">
    <property type="entry name" value="CTP_synthase"/>
</dbReference>
<evidence type="ECO:0000256" key="7">
    <source>
        <dbReference type="ARBA" id="ARBA00022962"/>
    </source>
</evidence>
<evidence type="ECO:0000313" key="12">
    <source>
        <dbReference type="Proteomes" id="UP000587991"/>
    </source>
</evidence>
<keyword evidence="7" id="KW-0315">Glutamine amidotransferase</keyword>
<dbReference type="SUPFAM" id="SSF52317">
    <property type="entry name" value="Class I glutamine amidotransferase-like"/>
    <property type="match status" value="1"/>
</dbReference>
<organism evidence="11 12">
    <name type="scientific">Leeia aquatica</name>
    <dbReference type="NCBI Taxonomy" id="2725557"/>
    <lineage>
        <taxon>Bacteria</taxon>
        <taxon>Pseudomonadati</taxon>
        <taxon>Pseudomonadota</taxon>
        <taxon>Betaproteobacteria</taxon>
        <taxon>Neisseriales</taxon>
        <taxon>Leeiaceae</taxon>
        <taxon>Leeia</taxon>
    </lineage>
</organism>
<evidence type="ECO:0000256" key="4">
    <source>
        <dbReference type="ARBA" id="ARBA00022598"/>
    </source>
</evidence>
<reference evidence="11 12" key="1">
    <citation type="submission" date="2020-04" db="EMBL/GenBank/DDBJ databases">
        <title>Draft genome of Leeia sp. IMCC25680.</title>
        <authorList>
            <person name="Song J."/>
            <person name="Cho J.-C."/>
        </authorList>
    </citation>
    <scope>NUCLEOTIDE SEQUENCE [LARGE SCALE GENOMIC DNA]</scope>
    <source>
        <strain evidence="11 12">IMCC25680</strain>
    </source>
</reference>
<dbReference type="GO" id="GO:0019856">
    <property type="term" value="P:pyrimidine nucleobase biosynthetic process"/>
    <property type="evidence" value="ECO:0007669"/>
    <property type="project" value="TreeGrafter"/>
</dbReference>
<dbReference type="RefSeq" id="WP_168877111.1">
    <property type="nucleotide sequence ID" value="NZ_JABAIM010000002.1"/>
</dbReference>
<evidence type="ECO:0000256" key="2">
    <source>
        <dbReference type="ARBA" id="ARBA00007533"/>
    </source>
</evidence>
<evidence type="ECO:0000259" key="10">
    <source>
        <dbReference type="Pfam" id="PF00117"/>
    </source>
</evidence>
<dbReference type="UniPathway" id="UPA00159">
    <property type="reaction ID" value="UER00277"/>
</dbReference>
<accession>A0A847S0P5</accession>
<comment type="similarity">
    <text evidence="2">Belongs to the CTP synthase family.</text>
</comment>
<dbReference type="PANTHER" id="PTHR11550">
    <property type="entry name" value="CTP SYNTHASE"/>
    <property type="match status" value="1"/>
</dbReference>